<dbReference type="InterPro" id="IPR023393">
    <property type="entry name" value="START-like_dom_sf"/>
</dbReference>
<dbReference type="AlphaFoldDB" id="A0AA41KHI4"/>
<dbReference type="Pfam" id="PF10604">
    <property type="entry name" value="Polyketide_cyc2"/>
    <property type="match status" value="1"/>
</dbReference>
<proteinExistence type="predicted"/>
<evidence type="ECO:0000313" key="1">
    <source>
        <dbReference type="EMBL" id="MBV0900638.1"/>
    </source>
</evidence>
<dbReference type="SUPFAM" id="SSF55961">
    <property type="entry name" value="Bet v1-like"/>
    <property type="match status" value="1"/>
</dbReference>
<reference evidence="1" key="1">
    <citation type="submission" date="2021-06" db="EMBL/GenBank/DDBJ databases">
        <title>New haloarchaea isolates fom saline soil.</title>
        <authorList>
            <person name="Duran-Viseras A."/>
            <person name="Sanchez-Porro C.S."/>
            <person name="Ventosa A."/>
        </authorList>
    </citation>
    <scope>NUCLEOTIDE SEQUENCE</scope>
    <source>
        <strain evidence="1">JCM 18369</strain>
    </source>
</reference>
<comment type="caution">
    <text evidence="1">The sequence shown here is derived from an EMBL/GenBank/DDBJ whole genome shotgun (WGS) entry which is preliminary data.</text>
</comment>
<dbReference type="Gene3D" id="3.30.530.20">
    <property type="match status" value="1"/>
</dbReference>
<sequence length="176" mass="20188">MDEVEVSTVVYVPPEEIYEFLLDFPGYARYSEYLDHVDQDGDGTPRTTYDLVFSWWKLSYTARSEVTAVSPPTEIDWHLVKDIDAQGHWRVEPDPDDAPADVDTASRVRLRITFDPDSASSNAVDLPRLVSMDWVIEKVKPLIRKEATRIVKRVVKDLEGRERDVDLRIHTGPDSV</sequence>
<dbReference type="EMBL" id="JAHQXE010000001">
    <property type="protein sequence ID" value="MBV0900638.1"/>
    <property type="molecule type" value="Genomic_DNA"/>
</dbReference>
<evidence type="ECO:0000313" key="2">
    <source>
        <dbReference type="Proteomes" id="UP001166304"/>
    </source>
</evidence>
<name>A0AA41KHI4_9EURY</name>
<organism evidence="1 2">
    <name type="scientific">Haloarcula salina</name>
    <dbReference type="NCBI Taxonomy" id="1429914"/>
    <lineage>
        <taxon>Archaea</taxon>
        <taxon>Methanobacteriati</taxon>
        <taxon>Methanobacteriota</taxon>
        <taxon>Stenosarchaea group</taxon>
        <taxon>Halobacteria</taxon>
        <taxon>Halobacteriales</taxon>
        <taxon>Haloarculaceae</taxon>
        <taxon>Haloarcula</taxon>
    </lineage>
</organism>
<dbReference type="Proteomes" id="UP001166304">
    <property type="component" value="Unassembled WGS sequence"/>
</dbReference>
<dbReference type="InterPro" id="IPR019587">
    <property type="entry name" value="Polyketide_cyclase/dehydratase"/>
</dbReference>
<dbReference type="CDD" id="cd07812">
    <property type="entry name" value="SRPBCC"/>
    <property type="match status" value="1"/>
</dbReference>
<gene>
    <name evidence="1" type="ORF">KTS37_02450</name>
</gene>
<accession>A0AA41KHI4</accession>
<dbReference type="RefSeq" id="WP_162412072.1">
    <property type="nucleotide sequence ID" value="NZ_JAHQXE010000001.1"/>
</dbReference>
<protein>
    <submittedName>
        <fullName evidence="1">SRPBCC family protein</fullName>
    </submittedName>
</protein>
<keyword evidence="2" id="KW-1185">Reference proteome</keyword>